<accession>A0ABS7UG35</accession>
<reference evidence="1 2" key="1">
    <citation type="submission" date="2021-09" db="EMBL/GenBank/DDBJ databases">
        <title>Whole genome sequence of Nocardioides sp. GBK3QG-3.</title>
        <authorList>
            <person name="Tuo L."/>
        </authorList>
    </citation>
    <scope>NUCLEOTIDE SEQUENCE [LARGE SCALE GENOMIC DNA]</scope>
    <source>
        <strain evidence="1 2">GBK3QG-3</strain>
    </source>
</reference>
<proteinExistence type="predicted"/>
<dbReference type="Proteomes" id="UP000780875">
    <property type="component" value="Unassembled WGS sequence"/>
</dbReference>
<evidence type="ECO:0000313" key="2">
    <source>
        <dbReference type="Proteomes" id="UP000780875"/>
    </source>
</evidence>
<comment type="caution">
    <text evidence="1">The sequence shown here is derived from an EMBL/GenBank/DDBJ whole genome shotgun (WGS) entry which is preliminary data.</text>
</comment>
<organism evidence="1 2">
    <name type="scientific">Nocardioides mangrovi</name>
    <dbReference type="NCBI Taxonomy" id="2874580"/>
    <lineage>
        <taxon>Bacteria</taxon>
        <taxon>Bacillati</taxon>
        <taxon>Actinomycetota</taxon>
        <taxon>Actinomycetes</taxon>
        <taxon>Propionibacteriales</taxon>
        <taxon>Nocardioidaceae</taxon>
        <taxon>Nocardioides</taxon>
    </lineage>
</organism>
<name>A0ABS7UG35_9ACTN</name>
<protein>
    <recommendedName>
        <fullName evidence="3">Restriction endonuclease</fullName>
    </recommendedName>
</protein>
<gene>
    <name evidence="1" type="ORF">K8U61_16415</name>
</gene>
<dbReference type="EMBL" id="JAIQZJ010000009">
    <property type="protein sequence ID" value="MBZ5739760.1"/>
    <property type="molecule type" value="Genomic_DNA"/>
</dbReference>
<evidence type="ECO:0000313" key="1">
    <source>
        <dbReference type="EMBL" id="MBZ5739760.1"/>
    </source>
</evidence>
<dbReference type="RefSeq" id="WP_224124120.1">
    <property type="nucleotide sequence ID" value="NZ_JAIQZJ010000009.1"/>
</dbReference>
<sequence>MPRFIELVQTDAAGTRDPADLPVELPYHLAPRDILRCVEDLHQLLHDLNTQLDDKGYERLEELLDPAGFSGLMSRAVVDNIHRQSRALDRNEYHNGYPDLVPHGVYPQNKAQHGDRGGLEVKASRYDGSWQSHGPRAGWFCVVQFEIDDDEDKALKDREPTRIRAVMIAELTKDDWSWQPAKEDRIRSGTASVKVTGRYKLRAGAVWVDPDYEDEHQRLLSRAKLESWAESRDEAVLAYFTTHPDDEVKKQDVIDWLAAEHGLESDDIKGRVGTGITNLVKTGQVERVKPGVFQLTP</sequence>
<keyword evidence="2" id="KW-1185">Reference proteome</keyword>
<evidence type="ECO:0008006" key="3">
    <source>
        <dbReference type="Google" id="ProtNLM"/>
    </source>
</evidence>